<organism evidence="1 2">
    <name type="scientific">Sphingomonas rubra</name>
    <dbReference type="NCBI Taxonomy" id="634430"/>
    <lineage>
        <taxon>Bacteria</taxon>
        <taxon>Pseudomonadati</taxon>
        <taxon>Pseudomonadota</taxon>
        <taxon>Alphaproteobacteria</taxon>
        <taxon>Sphingomonadales</taxon>
        <taxon>Sphingomonadaceae</taxon>
        <taxon>Sphingomonas</taxon>
    </lineage>
</organism>
<dbReference type="EMBL" id="FOXP01000003">
    <property type="protein sequence ID" value="SFP55175.1"/>
    <property type="molecule type" value="Genomic_DNA"/>
</dbReference>
<proteinExistence type="predicted"/>
<protein>
    <submittedName>
        <fullName evidence="1">Uncharacterized protein</fullName>
    </submittedName>
</protein>
<accession>A0A1I5R9Q2</accession>
<name>A0A1I5R9Q2_9SPHN</name>
<dbReference type="RefSeq" id="WP_093332042.1">
    <property type="nucleotide sequence ID" value="NZ_FOXP01000003.1"/>
</dbReference>
<sequence length="146" mass="15423">MSDISTPSFDALPVPSVEELASFDPQSSPSPVVAGDSVRITAEPSFAMLSPEMKARVTDKLTSVPAARHDEMMPSLIMDELRQHSLALRVKMGLKAAATASAAKRYSLSRTSMPDPRDTTDCDLSAALASARLAPPVPDNAAVISL</sequence>
<reference evidence="1 2" key="1">
    <citation type="submission" date="2016-10" db="EMBL/GenBank/DDBJ databases">
        <authorList>
            <person name="de Groot N.N."/>
        </authorList>
    </citation>
    <scope>NUCLEOTIDE SEQUENCE [LARGE SCALE GENOMIC DNA]</scope>
    <source>
        <strain evidence="1 2">CGMCC 1.9113</strain>
    </source>
</reference>
<evidence type="ECO:0000313" key="2">
    <source>
        <dbReference type="Proteomes" id="UP000199586"/>
    </source>
</evidence>
<keyword evidence="2" id="KW-1185">Reference proteome</keyword>
<evidence type="ECO:0000313" key="1">
    <source>
        <dbReference type="EMBL" id="SFP55175.1"/>
    </source>
</evidence>
<dbReference type="Proteomes" id="UP000199586">
    <property type="component" value="Unassembled WGS sequence"/>
</dbReference>
<gene>
    <name evidence="1" type="ORF">SAMN04488241_10399</name>
</gene>
<dbReference type="AlphaFoldDB" id="A0A1I5R9Q2"/>